<name>A0ABU4F1Y8_WILMA</name>
<proteinExistence type="predicted"/>
<organism evidence="5 6">
    <name type="scientific">Williamsia marianensis</name>
    <dbReference type="NCBI Taxonomy" id="85044"/>
    <lineage>
        <taxon>Bacteria</taxon>
        <taxon>Bacillati</taxon>
        <taxon>Actinomycetota</taxon>
        <taxon>Actinomycetes</taxon>
        <taxon>Mycobacteriales</taxon>
        <taxon>Nocardiaceae</taxon>
        <taxon>Williamsia</taxon>
    </lineage>
</organism>
<comment type="caution">
    <text evidence="5">The sequence shown here is derived from an EMBL/GenBank/DDBJ whole genome shotgun (WGS) entry which is preliminary data.</text>
</comment>
<keyword evidence="6" id="KW-1185">Reference proteome</keyword>
<evidence type="ECO:0000259" key="4">
    <source>
        <dbReference type="Pfam" id="PF00772"/>
    </source>
</evidence>
<evidence type="ECO:0000256" key="1">
    <source>
        <dbReference type="ARBA" id="ARBA00022705"/>
    </source>
</evidence>
<dbReference type="Pfam" id="PF00772">
    <property type="entry name" value="DnaB"/>
    <property type="match status" value="1"/>
</dbReference>
<dbReference type="SUPFAM" id="SSF48024">
    <property type="entry name" value="N-terminal domain of DnaB helicase"/>
    <property type="match status" value="1"/>
</dbReference>
<dbReference type="InterPro" id="IPR016136">
    <property type="entry name" value="DNA_helicase_N/primase_C"/>
</dbReference>
<feature type="domain" description="DNA helicase DnaB-like N-terminal" evidence="4">
    <location>
        <begin position="47"/>
        <end position="121"/>
    </location>
</feature>
<evidence type="ECO:0000256" key="2">
    <source>
        <dbReference type="ARBA" id="ARBA00023125"/>
    </source>
</evidence>
<dbReference type="InterPro" id="IPR036185">
    <property type="entry name" value="DNA_heli_DnaB-like_N_sf"/>
</dbReference>
<dbReference type="EMBL" id="JAWLUM010000006">
    <property type="protein sequence ID" value="MDV7136919.1"/>
    <property type="molecule type" value="Genomic_DNA"/>
</dbReference>
<evidence type="ECO:0000313" key="6">
    <source>
        <dbReference type="Proteomes" id="UP001185792"/>
    </source>
</evidence>
<sequence>MTITASDMATDIESAGEVTPDDEALTVDQFTGHLGADVSTEDAVTTSVEAAFLTALMWAPKDLAQQVRQVMTGPDRWNPFWSPAHAEIFDAVSSVLDEGGPATPVLVQARLFETGRLARVEQHLFAILSPAQGPLIGGVELPHLAAKVIDQWYRRGYAGLLARMSQIRETVSVEELAGHWENLTGHQQRAEELWLTKRDQLARLHQGNA</sequence>
<dbReference type="Proteomes" id="UP001185792">
    <property type="component" value="Unassembled WGS sequence"/>
</dbReference>
<gene>
    <name evidence="5" type="ORF">R4198_24780</name>
</gene>
<dbReference type="InterPro" id="IPR007693">
    <property type="entry name" value="DNA_helicase_DnaB-like_N"/>
</dbReference>
<reference evidence="5 6" key="1">
    <citation type="submission" date="2023-10" db="EMBL/GenBank/DDBJ databases">
        <title>Development of a sustainable strategy for remediation of hydrocarbon-contaminated territories based on the waste exchange concept.</title>
        <authorList>
            <person name="Krivoruchko A."/>
        </authorList>
    </citation>
    <scope>NUCLEOTIDE SEQUENCE [LARGE SCALE GENOMIC DNA]</scope>
    <source>
        <strain evidence="5 6">IEGM 1236</strain>
    </source>
</reference>
<keyword evidence="1" id="KW-0235">DNA replication</keyword>
<evidence type="ECO:0000313" key="5">
    <source>
        <dbReference type="EMBL" id="MDV7136919.1"/>
    </source>
</evidence>
<dbReference type="RefSeq" id="WP_317714845.1">
    <property type="nucleotide sequence ID" value="NZ_JAWLUM010000006.1"/>
</dbReference>
<keyword evidence="2" id="KW-0238">DNA-binding</keyword>
<feature type="region of interest" description="Disordered" evidence="3">
    <location>
        <begin position="1"/>
        <end position="21"/>
    </location>
</feature>
<accession>A0ABU4F1Y8</accession>
<protein>
    <submittedName>
        <fullName evidence="5">DnaB-like helicase N-terminal domain-containing protein</fullName>
    </submittedName>
</protein>
<dbReference type="Gene3D" id="1.10.860.10">
    <property type="entry name" value="DNAb Helicase, Chain A"/>
    <property type="match status" value="1"/>
</dbReference>
<evidence type="ECO:0000256" key="3">
    <source>
        <dbReference type="SAM" id="MobiDB-lite"/>
    </source>
</evidence>